<organism evidence="3 4">
    <name type="scientific">Paenibacillus pectinilyticus</name>
    <dbReference type="NCBI Taxonomy" id="512399"/>
    <lineage>
        <taxon>Bacteria</taxon>
        <taxon>Bacillati</taxon>
        <taxon>Bacillota</taxon>
        <taxon>Bacilli</taxon>
        <taxon>Bacillales</taxon>
        <taxon>Paenibacillaceae</taxon>
        <taxon>Paenibacillus</taxon>
    </lineage>
</organism>
<gene>
    <name evidence="3" type="ORF">A8709_13585</name>
</gene>
<sequence length="491" mass="55457">MTGCNGDKNGNESASKTPAISNQPNAISQVQKLDPREVSIYYPGPPQRDVAIVEDEMNKILKEKINATIKINAVDWANWTQKMNLMLSSNEPFDLVFTAAWDNLNGNVAKKAFIDLLPLMNVYGQDIKKNMDDIFISGNTANGKLYALPTQKEYASQQGMFLSKEMVDKYKIDIKSIKKLADLEPILQIIKDNEPDMIPMWANRNWLNVLPYEYLGTLKIVGALVKDGDLQVVNPFERADTKQFFELMYNWNRKGFFQKDPGLNTDPSVPIKAGKVFAQWSQLKPGADGEKNFVLNHKVVQVELEQTPYTTTNDLNNSMLAISRTSRDPERAMMVMNLLHSDAKLLNLLVNGVEGKHYVKVDGNDHVIKLPDGATAGETGYSPGNNWMFGNQFLNYLWDNEDQQKWQKYDAFNKAAKSTKALGFFFDSTNTRNEEAAIISIWDSYMDGLTTGVLDPKQNLPEFILKLKKVGSGKVIAEMQKQLDEFLKNKP</sequence>
<dbReference type="InterPro" id="IPR022627">
    <property type="entry name" value="DUF3502"/>
</dbReference>
<evidence type="ECO:0000313" key="4">
    <source>
        <dbReference type="Proteomes" id="UP000093309"/>
    </source>
</evidence>
<accession>A0A1C1A577</accession>
<dbReference type="GO" id="GO:0006629">
    <property type="term" value="P:lipid metabolic process"/>
    <property type="evidence" value="ECO:0007669"/>
    <property type="project" value="InterPro"/>
</dbReference>
<name>A0A1C1A577_9BACL</name>
<dbReference type="Gene3D" id="3.40.190.10">
    <property type="entry name" value="Periplasmic binding protein-like II"/>
    <property type="match status" value="2"/>
</dbReference>
<dbReference type="STRING" id="512399.A8709_13585"/>
<evidence type="ECO:0000313" key="3">
    <source>
        <dbReference type="EMBL" id="OCT15711.1"/>
    </source>
</evidence>
<dbReference type="EMBL" id="LYPC01000014">
    <property type="protein sequence ID" value="OCT15711.1"/>
    <property type="molecule type" value="Genomic_DNA"/>
</dbReference>
<evidence type="ECO:0000256" key="1">
    <source>
        <dbReference type="SAM" id="MobiDB-lite"/>
    </source>
</evidence>
<dbReference type="InterPro" id="IPR001711">
    <property type="entry name" value="PLipase_C_Pinositol-sp_Y"/>
</dbReference>
<comment type="caution">
    <text evidence="3">The sequence shown here is derived from an EMBL/GenBank/DDBJ whole genome shotgun (WGS) entry which is preliminary data.</text>
</comment>
<feature type="domain" description="PI-PLC Y-box" evidence="2">
    <location>
        <begin position="371"/>
        <end position="432"/>
    </location>
</feature>
<feature type="region of interest" description="Disordered" evidence="1">
    <location>
        <begin position="1"/>
        <end position="26"/>
    </location>
</feature>
<reference evidence="4" key="1">
    <citation type="submission" date="2016-05" db="EMBL/GenBank/DDBJ databases">
        <title>Paenibacillus oryzae. sp. nov., isolated from the rice root.</title>
        <authorList>
            <person name="Zhang J."/>
            <person name="Zhang X."/>
        </authorList>
    </citation>
    <scope>NUCLEOTIDE SEQUENCE [LARGE SCALE GENOMIC DNA]</scope>
    <source>
        <strain evidence="4">KCTC13222</strain>
    </source>
</reference>
<dbReference type="SUPFAM" id="SSF53850">
    <property type="entry name" value="Periplasmic binding protein-like II"/>
    <property type="match status" value="1"/>
</dbReference>
<dbReference type="GO" id="GO:0035556">
    <property type="term" value="P:intracellular signal transduction"/>
    <property type="evidence" value="ECO:0007669"/>
    <property type="project" value="InterPro"/>
</dbReference>
<keyword evidence="4" id="KW-1185">Reference proteome</keyword>
<dbReference type="GO" id="GO:0004435">
    <property type="term" value="F:phosphatidylinositol-4,5-bisphosphate phospholipase C activity"/>
    <property type="evidence" value="ECO:0007669"/>
    <property type="project" value="InterPro"/>
</dbReference>
<protein>
    <recommendedName>
        <fullName evidence="2">PI-PLC Y-box domain-containing protein</fullName>
    </recommendedName>
</protein>
<dbReference type="Proteomes" id="UP000093309">
    <property type="component" value="Unassembled WGS sequence"/>
</dbReference>
<feature type="compositionally biased region" description="Polar residues" evidence="1">
    <location>
        <begin position="11"/>
        <end position="26"/>
    </location>
</feature>
<dbReference type="InterPro" id="IPR006059">
    <property type="entry name" value="SBP"/>
</dbReference>
<proteinExistence type="predicted"/>
<evidence type="ECO:0000259" key="2">
    <source>
        <dbReference type="PROSITE" id="PS50008"/>
    </source>
</evidence>
<dbReference type="AlphaFoldDB" id="A0A1C1A577"/>
<dbReference type="Pfam" id="PF01547">
    <property type="entry name" value="SBP_bac_1"/>
    <property type="match status" value="1"/>
</dbReference>
<dbReference type="PROSITE" id="PS50008">
    <property type="entry name" value="PIPLC_Y_DOMAIN"/>
    <property type="match status" value="1"/>
</dbReference>
<dbReference type="Pfam" id="PF12010">
    <property type="entry name" value="DUF3502"/>
    <property type="match status" value="1"/>
</dbReference>